<proteinExistence type="predicted"/>
<dbReference type="SMART" id="SM00507">
    <property type="entry name" value="HNHc"/>
    <property type="match status" value="1"/>
</dbReference>
<accession>A0A072NJS0</accession>
<reference evidence="2 3" key="1">
    <citation type="submission" date="2014-04" db="EMBL/GenBank/DDBJ databases">
        <title>Draft genome sequence of Bacillus azotoformans MEV2011, a (co-) denitrifying strain unable to grow in the presence of oxygen.</title>
        <authorList>
            <person name="Nielsen M."/>
            <person name="Schreiber L."/>
            <person name="Finster K."/>
            <person name="Schramm A."/>
        </authorList>
    </citation>
    <scope>NUCLEOTIDE SEQUENCE [LARGE SCALE GENOMIC DNA]</scope>
    <source>
        <strain evidence="2 3">MEV2011</strain>
    </source>
</reference>
<protein>
    <recommendedName>
        <fullName evidence="1">HNH nuclease domain-containing protein</fullName>
    </recommendedName>
</protein>
<dbReference type="InterPro" id="IPR003615">
    <property type="entry name" value="HNH_nuc"/>
</dbReference>
<dbReference type="AlphaFoldDB" id="A0A072NJS0"/>
<gene>
    <name evidence="2" type="ORF">M670_03701</name>
</gene>
<dbReference type="PATRIC" id="fig|1348973.3.peg.3578"/>
<dbReference type="Gene3D" id="1.10.30.50">
    <property type="match status" value="1"/>
</dbReference>
<dbReference type="RefSeq" id="WP_202594810.1">
    <property type="nucleotide sequence ID" value="NZ_JJRY01000018.1"/>
</dbReference>
<name>A0A072NJS0_SCHAZ</name>
<dbReference type="CDD" id="cd00085">
    <property type="entry name" value="HNHc"/>
    <property type="match status" value="1"/>
</dbReference>
<feature type="domain" description="HNH nuclease" evidence="1">
    <location>
        <begin position="16"/>
        <end position="67"/>
    </location>
</feature>
<evidence type="ECO:0000313" key="3">
    <source>
        <dbReference type="Proteomes" id="UP000027936"/>
    </source>
</evidence>
<organism evidence="2 3">
    <name type="scientific">Schinkia azotoformans MEV2011</name>
    <dbReference type="NCBI Taxonomy" id="1348973"/>
    <lineage>
        <taxon>Bacteria</taxon>
        <taxon>Bacillati</taxon>
        <taxon>Bacillota</taxon>
        <taxon>Bacilli</taxon>
        <taxon>Bacillales</taxon>
        <taxon>Bacillaceae</taxon>
        <taxon>Calidifontibacillus/Schinkia group</taxon>
        <taxon>Schinkia</taxon>
    </lineage>
</organism>
<evidence type="ECO:0000313" key="2">
    <source>
        <dbReference type="EMBL" id="KEF37108.1"/>
    </source>
</evidence>
<sequence length="108" mass="12862">MKNFISNRTIEYNDNRIGRFIAQYGKCAITGFELGKYDWYCHHKIPYHLSKDDSYSNLIILHETIHRLVHLKDIEKISITIESLKLSKKQIQKVNELRKLCRNDLIID</sequence>
<dbReference type="Proteomes" id="UP000027936">
    <property type="component" value="Unassembled WGS sequence"/>
</dbReference>
<comment type="caution">
    <text evidence="2">The sequence shown here is derived from an EMBL/GenBank/DDBJ whole genome shotgun (WGS) entry which is preliminary data.</text>
</comment>
<evidence type="ECO:0000259" key="1">
    <source>
        <dbReference type="SMART" id="SM00507"/>
    </source>
</evidence>
<dbReference type="EMBL" id="JJRY01000018">
    <property type="protein sequence ID" value="KEF37108.1"/>
    <property type="molecule type" value="Genomic_DNA"/>
</dbReference>